<name>A0AAW9MUU5_9FIRM</name>
<keyword evidence="1" id="KW-0812">Transmembrane</keyword>
<feature type="transmembrane region" description="Helical" evidence="1">
    <location>
        <begin position="95"/>
        <end position="112"/>
    </location>
</feature>
<dbReference type="Pfam" id="PF07314">
    <property type="entry name" value="Lit"/>
    <property type="match status" value="1"/>
</dbReference>
<sequence>MNRVVSFTLSFFILIILLLTSLEINSYDLNFYNNFQEKNNISEDSGLSKEKLKEINNDFILFLKKGDTSLLDKHFNENEVKHMEDVYKLYSGGKALRLILIIFVIIILLYYLKKTNTYILFNKLSKNIFFWFFYFFSLDWLIVFEF</sequence>
<keyword evidence="1" id="KW-1133">Transmembrane helix</keyword>
<protein>
    <submittedName>
        <fullName evidence="2">DUF1461 domain-containing protein</fullName>
    </submittedName>
</protein>
<comment type="caution">
    <text evidence="2">The sequence shown here is derived from an EMBL/GenBank/DDBJ whole genome shotgun (WGS) entry which is preliminary data.</text>
</comment>
<accession>A0AAW9MUU5</accession>
<gene>
    <name evidence="2" type="ORF">VLK81_07530</name>
</gene>
<evidence type="ECO:0000313" key="3">
    <source>
        <dbReference type="Proteomes" id="UP001357733"/>
    </source>
</evidence>
<dbReference type="Proteomes" id="UP001357733">
    <property type="component" value="Unassembled WGS sequence"/>
</dbReference>
<dbReference type="EMBL" id="JAYKOT010000003">
    <property type="protein sequence ID" value="MEB3429856.1"/>
    <property type="molecule type" value="Genomic_DNA"/>
</dbReference>
<reference evidence="2 3" key="1">
    <citation type="submission" date="2024-01" db="EMBL/GenBank/DDBJ databases">
        <title>Complete genome sequence of Citroniella saccharovorans strain M6.X9, isolated from human fecal sample.</title>
        <authorList>
            <person name="Cheng G."/>
            <person name="Westerholm M."/>
            <person name="Schnurer A."/>
        </authorList>
    </citation>
    <scope>NUCLEOTIDE SEQUENCE [LARGE SCALE GENOMIC DNA]</scope>
    <source>
        <strain evidence="2 3">DSM 29873</strain>
    </source>
</reference>
<dbReference type="AlphaFoldDB" id="A0AAW9MUU5"/>
<dbReference type="RefSeq" id="WP_324620011.1">
    <property type="nucleotide sequence ID" value="NZ_JAYKOT010000003.1"/>
</dbReference>
<proteinExistence type="predicted"/>
<dbReference type="InterPro" id="IPR010178">
    <property type="entry name" value="Lit"/>
</dbReference>
<keyword evidence="3" id="KW-1185">Reference proteome</keyword>
<evidence type="ECO:0000313" key="2">
    <source>
        <dbReference type="EMBL" id="MEB3429856.1"/>
    </source>
</evidence>
<keyword evidence="1" id="KW-0472">Membrane</keyword>
<organism evidence="2 3">
    <name type="scientific">Citroniella saccharovorans</name>
    <dbReference type="NCBI Taxonomy" id="2053367"/>
    <lineage>
        <taxon>Bacteria</taxon>
        <taxon>Bacillati</taxon>
        <taxon>Bacillota</taxon>
        <taxon>Tissierellia</taxon>
        <taxon>Tissierellales</taxon>
        <taxon>Peptoniphilaceae</taxon>
        <taxon>Citroniella</taxon>
    </lineage>
</organism>
<evidence type="ECO:0000256" key="1">
    <source>
        <dbReference type="SAM" id="Phobius"/>
    </source>
</evidence>
<feature type="transmembrane region" description="Helical" evidence="1">
    <location>
        <begin position="124"/>
        <end position="143"/>
    </location>
</feature>